<gene>
    <name evidence="1" type="ORF">EDS130_LOCUS37184</name>
    <name evidence="2" type="ORF">XAT740_LOCUS43028</name>
</gene>
<dbReference type="AlphaFoldDB" id="A0A815X1B4"/>
<comment type="caution">
    <text evidence="2">The sequence shown here is derived from an EMBL/GenBank/DDBJ whole genome shotgun (WGS) entry which is preliminary data.</text>
</comment>
<protein>
    <submittedName>
        <fullName evidence="2">Uncharacterized protein</fullName>
    </submittedName>
</protein>
<dbReference type="Proteomes" id="UP000663852">
    <property type="component" value="Unassembled WGS sequence"/>
</dbReference>
<organism evidence="2 3">
    <name type="scientific">Adineta ricciae</name>
    <name type="common">Rotifer</name>
    <dbReference type="NCBI Taxonomy" id="249248"/>
    <lineage>
        <taxon>Eukaryota</taxon>
        <taxon>Metazoa</taxon>
        <taxon>Spiralia</taxon>
        <taxon>Gnathifera</taxon>
        <taxon>Rotifera</taxon>
        <taxon>Eurotatoria</taxon>
        <taxon>Bdelloidea</taxon>
        <taxon>Adinetida</taxon>
        <taxon>Adinetidae</taxon>
        <taxon>Adineta</taxon>
    </lineage>
</organism>
<keyword evidence="3" id="KW-1185">Reference proteome</keyword>
<dbReference type="EMBL" id="CAJNOJ010000361">
    <property type="protein sequence ID" value="CAF1417240.1"/>
    <property type="molecule type" value="Genomic_DNA"/>
</dbReference>
<sequence length="139" mass="16145">MTTTNFADADRILKKLDVSVIGNRPNENDLSDFKEHQDTFERNVWSCTDCSRRTMVIRNEQVKVLPIIDFQFFKSFKDDQISADGLVVESSMKGAERNNKYEDVVPGDPTVNKLELENGHHQCRYSFISWCRSPYLSQF</sequence>
<dbReference type="EMBL" id="CAJNOR010005235">
    <property type="protein sequence ID" value="CAF1552828.1"/>
    <property type="molecule type" value="Genomic_DNA"/>
</dbReference>
<dbReference type="Proteomes" id="UP000663828">
    <property type="component" value="Unassembled WGS sequence"/>
</dbReference>
<proteinExistence type="predicted"/>
<reference evidence="2" key="1">
    <citation type="submission" date="2021-02" db="EMBL/GenBank/DDBJ databases">
        <authorList>
            <person name="Nowell W R."/>
        </authorList>
    </citation>
    <scope>NUCLEOTIDE SEQUENCE</scope>
</reference>
<evidence type="ECO:0000313" key="3">
    <source>
        <dbReference type="Proteomes" id="UP000663828"/>
    </source>
</evidence>
<evidence type="ECO:0000313" key="1">
    <source>
        <dbReference type="EMBL" id="CAF1417240.1"/>
    </source>
</evidence>
<name>A0A815X1B4_ADIRI</name>
<accession>A0A815X1B4</accession>
<evidence type="ECO:0000313" key="2">
    <source>
        <dbReference type="EMBL" id="CAF1552828.1"/>
    </source>
</evidence>